<protein>
    <submittedName>
        <fullName evidence="4">Beta-lactamase family protein</fullName>
    </submittedName>
</protein>
<feature type="signal peptide" evidence="2">
    <location>
        <begin position="1"/>
        <end position="24"/>
    </location>
</feature>
<organism evidence="4 5">
    <name type="scientific">Phytoactinopolyspora halotolerans</name>
    <dbReference type="NCBI Taxonomy" id="1981512"/>
    <lineage>
        <taxon>Bacteria</taxon>
        <taxon>Bacillati</taxon>
        <taxon>Actinomycetota</taxon>
        <taxon>Actinomycetes</taxon>
        <taxon>Jiangellales</taxon>
        <taxon>Jiangellaceae</taxon>
        <taxon>Phytoactinopolyspora</taxon>
    </lineage>
</organism>
<feature type="transmembrane region" description="Helical" evidence="1">
    <location>
        <begin position="396"/>
        <end position="415"/>
    </location>
</feature>
<proteinExistence type="predicted"/>
<comment type="caution">
    <text evidence="4">The sequence shown here is derived from an EMBL/GenBank/DDBJ whole genome shotgun (WGS) entry which is preliminary data.</text>
</comment>
<keyword evidence="1" id="KW-0812">Transmembrane</keyword>
<reference evidence="4 5" key="1">
    <citation type="submission" date="2020-02" db="EMBL/GenBank/DDBJ databases">
        <authorList>
            <person name="Li X.-J."/>
            <person name="Han X.-M."/>
        </authorList>
    </citation>
    <scope>NUCLEOTIDE SEQUENCE [LARGE SCALE GENOMIC DNA]</scope>
    <source>
        <strain evidence="4 5">CCTCC AB 2017055</strain>
    </source>
</reference>
<keyword evidence="5" id="KW-1185">Reference proteome</keyword>
<evidence type="ECO:0000313" key="5">
    <source>
        <dbReference type="Proteomes" id="UP000475214"/>
    </source>
</evidence>
<keyword evidence="2" id="KW-0732">Signal</keyword>
<dbReference type="InterPro" id="IPR050789">
    <property type="entry name" value="Diverse_Enzym_Activities"/>
</dbReference>
<keyword evidence="1" id="KW-0472">Membrane</keyword>
<dbReference type="Proteomes" id="UP000475214">
    <property type="component" value="Unassembled WGS sequence"/>
</dbReference>
<accession>A0A6L9S2B9</accession>
<dbReference type="AlphaFoldDB" id="A0A6L9S2B9"/>
<keyword evidence="1" id="KW-1133">Transmembrane helix</keyword>
<dbReference type="PANTHER" id="PTHR43283">
    <property type="entry name" value="BETA-LACTAMASE-RELATED"/>
    <property type="match status" value="1"/>
</dbReference>
<evidence type="ECO:0000259" key="3">
    <source>
        <dbReference type="Pfam" id="PF00144"/>
    </source>
</evidence>
<dbReference type="EMBL" id="JAAGOA010000002">
    <property type="protein sequence ID" value="NED99188.1"/>
    <property type="molecule type" value="Genomic_DNA"/>
</dbReference>
<feature type="transmembrane region" description="Helical" evidence="1">
    <location>
        <begin position="477"/>
        <end position="499"/>
    </location>
</feature>
<feature type="chain" id="PRO_5026919631" evidence="2">
    <location>
        <begin position="25"/>
        <end position="513"/>
    </location>
</feature>
<sequence>MRTQARALSAVMLALGVVLTTAIGATPTGRVAHADPARAALDAAIAEVEAYMNERMEATKTPGMAYAVVTPEAIVRMGAWGEDGDGQPISTDTPFLWGSVAKPVTATAVMMLVEGGEIDLDEPVRTYLPEFSLADDDAAERVTVRDLLQQTSGIPEGTGTTDRFDHRDDSYGHAIADLGDVAPRSAPGEEFEYASENYLVLGAVVEAVTDRPFAEYLRTHVVRPLQMSGAITTSDDAAERLADGHSYAFGQPVRVPAHYDPAGQSYGYLGGNVEDLAHFAMVHLNDGVYRSVQVLEPESVETMRTGAARVSDTIDYGLGWRVDTRNDDLGTSTVWHSGAVHGFQATLVLLPELELGIVVLQNIYGFFQDWPLVATGLHAARILAGGEPAPISADPAYAFTLSGLVAVLAVIIGAIGRPVYQVLRGRNPAGARRGLVIATACWTMGGLALAYLVGVALPDSFGASLRLIRLWAPDVGWLATGVVVGALALVVTHLTIGMLRYRWMSTDRTESAP</sequence>
<name>A0A6L9S2B9_9ACTN</name>
<gene>
    <name evidence="4" type="ORF">G1H10_03295</name>
</gene>
<evidence type="ECO:0000256" key="2">
    <source>
        <dbReference type="SAM" id="SignalP"/>
    </source>
</evidence>
<dbReference type="InterPro" id="IPR012338">
    <property type="entry name" value="Beta-lactam/transpept-like"/>
</dbReference>
<dbReference type="SUPFAM" id="SSF56601">
    <property type="entry name" value="beta-lactamase/transpeptidase-like"/>
    <property type="match status" value="1"/>
</dbReference>
<dbReference type="Gene3D" id="3.40.710.10">
    <property type="entry name" value="DD-peptidase/beta-lactamase superfamily"/>
    <property type="match status" value="1"/>
</dbReference>
<feature type="transmembrane region" description="Helical" evidence="1">
    <location>
        <begin position="435"/>
        <end position="457"/>
    </location>
</feature>
<dbReference type="Pfam" id="PF00144">
    <property type="entry name" value="Beta-lactamase"/>
    <property type="match status" value="1"/>
</dbReference>
<evidence type="ECO:0000256" key="1">
    <source>
        <dbReference type="SAM" id="Phobius"/>
    </source>
</evidence>
<dbReference type="InterPro" id="IPR001466">
    <property type="entry name" value="Beta-lactam-related"/>
</dbReference>
<evidence type="ECO:0000313" key="4">
    <source>
        <dbReference type="EMBL" id="NED99188.1"/>
    </source>
</evidence>
<feature type="domain" description="Beta-lactamase-related" evidence="3">
    <location>
        <begin position="49"/>
        <end position="365"/>
    </location>
</feature>